<name>A0A1I1SUX1_9CLOT</name>
<evidence type="ECO:0000313" key="2">
    <source>
        <dbReference type="Proteomes" id="UP000199263"/>
    </source>
</evidence>
<reference evidence="1 2" key="1">
    <citation type="submission" date="2016-10" db="EMBL/GenBank/DDBJ databases">
        <authorList>
            <person name="de Groot N.N."/>
        </authorList>
    </citation>
    <scope>NUCLEOTIDE SEQUENCE [LARGE SCALE GENOMIC DNA]</scope>
    <source>
        <strain evidence="1 2">DSM 12992</strain>
    </source>
</reference>
<evidence type="ECO:0000313" key="1">
    <source>
        <dbReference type="EMBL" id="SFD47703.1"/>
    </source>
</evidence>
<keyword evidence="2" id="KW-1185">Reference proteome</keyword>
<dbReference type="Proteomes" id="UP000199263">
    <property type="component" value="Unassembled WGS sequence"/>
</dbReference>
<dbReference type="AlphaFoldDB" id="A0A1I1SUX1"/>
<dbReference type="RefSeq" id="WP_090094485.1">
    <property type="nucleotide sequence ID" value="NZ_FOMG01000055.1"/>
</dbReference>
<organism evidence="1 2">
    <name type="scientific">Clostridium uliginosum</name>
    <dbReference type="NCBI Taxonomy" id="119641"/>
    <lineage>
        <taxon>Bacteria</taxon>
        <taxon>Bacillati</taxon>
        <taxon>Bacillota</taxon>
        <taxon>Clostridia</taxon>
        <taxon>Eubacteriales</taxon>
        <taxon>Clostridiaceae</taxon>
        <taxon>Clostridium</taxon>
    </lineage>
</organism>
<dbReference type="EMBL" id="FOMG01000055">
    <property type="protein sequence ID" value="SFD47703.1"/>
    <property type="molecule type" value="Genomic_DNA"/>
</dbReference>
<dbReference type="STRING" id="119641.SAMN05421842_15511"/>
<proteinExistence type="predicted"/>
<dbReference type="OrthoDB" id="1935443at2"/>
<gene>
    <name evidence="1" type="ORF">SAMN05421842_15511</name>
</gene>
<accession>A0A1I1SUX1</accession>
<sequence length="78" mass="8933">MSDYSMDIKGSLGLNEYSNIFDYLGIVDSGDNFIIKINKDNKQNINIINSMLKDNEFIISDEGYDTFGDYSINAYKQK</sequence>
<protein>
    <submittedName>
        <fullName evidence="1">Uncharacterized protein</fullName>
    </submittedName>
</protein>